<keyword evidence="2" id="KW-1185">Reference proteome</keyword>
<dbReference type="AlphaFoldDB" id="A0A9W7C3T4"/>
<proteinExistence type="predicted"/>
<organism evidence="1 2">
    <name type="scientific">Triparma verrucosa</name>
    <dbReference type="NCBI Taxonomy" id="1606542"/>
    <lineage>
        <taxon>Eukaryota</taxon>
        <taxon>Sar</taxon>
        <taxon>Stramenopiles</taxon>
        <taxon>Ochrophyta</taxon>
        <taxon>Bolidophyceae</taxon>
        <taxon>Parmales</taxon>
        <taxon>Triparmaceae</taxon>
        <taxon>Triparma</taxon>
    </lineage>
</organism>
<sequence length="67" mass="7243">MDSSIISDTVLSSLSQSSSLDLGTFNALVVIVSKMLCREEKYLDSEVSVKKLVEEGGDEGFRIPTTS</sequence>
<protein>
    <submittedName>
        <fullName evidence="1">Uncharacterized protein</fullName>
    </submittedName>
</protein>
<comment type="caution">
    <text evidence="1">The sequence shown here is derived from an EMBL/GenBank/DDBJ whole genome shotgun (WGS) entry which is preliminary data.</text>
</comment>
<name>A0A9W7C3T4_9STRA</name>
<evidence type="ECO:0000313" key="2">
    <source>
        <dbReference type="Proteomes" id="UP001165160"/>
    </source>
</evidence>
<gene>
    <name evidence="1" type="ORF">TrVE_jg7216</name>
</gene>
<reference evidence="2" key="1">
    <citation type="journal article" date="2023" name="Commun. Biol.">
        <title>Genome analysis of Parmales, the sister group of diatoms, reveals the evolutionary specialization of diatoms from phago-mixotrophs to photoautotrophs.</title>
        <authorList>
            <person name="Ban H."/>
            <person name="Sato S."/>
            <person name="Yoshikawa S."/>
            <person name="Yamada K."/>
            <person name="Nakamura Y."/>
            <person name="Ichinomiya M."/>
            <person name="Sato N."/>
            <person name="Blanc-Mathieu R."/>
            <person name="Endo H."/>
            <person name="Kuwata A."/>
            <person name="Ogata H."/>
        </authorList>
    </citation>
    <scope>NUCLEOTIDE SEQUENCE [LARGE SCALE GENOMIC DNA]</scope>
    <source>
        <strain evidence="2">NIES 3699</strain>
    </source>
</reference>
<dbReference type="EMBL" id="BRXX01000201">
    <property type="protein sequence ID" value="GMH97480.1"/>
    <property type="molecule type" value="Genomic_DNA"/>
</dbReference>
<evidence type="ECO:0000313" key="1">
    <source>
        <dbReference type="EMBL" id="GMH97480.1"/>
    </source>
</evidence>
<dbReference type="Proteomes" id="UP001165160">
    <property type="component" value="Unassembled WGS sequence"/>
</dbReference>
<accession>A0A9W7C3T4</accession>